<proteinExistence type="inferred from homology"/>
<keyword evidence="2 3" id="KW-0808">Transferase</keyword>
<dbReference type="InterPro" id="IPR020841">
    <property type="entry name" value="PKS_Beta-ketoAc_synthase_dom"/>
</dbReference>
<dbReference type="Proteomes" id="UP000280819">
    <property type="component" value="Unassembled WGS sequence"/>
</dbReference>
<dbReference type="CDD" id="cd00834">
    <property type="entry name" value="KAS_I_II"/>
    <property type="match status" value="1"/>
</dbReference>
<evidence type="ECO:0000313" key="6">
    <source>
        <dbReference type="Proteomes" id="UP000280819"/>
    </source>
</evidence>
<evidence type="ECO:0000256" key="1">
    <source>
        <dbReference type="ARBA" id="ARBA00008467"/>
    </source>
</evidence>
<sequence>MGTKGPSLSHVSACASSTMSIGEGLRAIRHGYADALVCGGAEMMGRVPVMAGFQNLRALSLADDPDRASLPFDKDRGGFVMGEGAAAVVVEREDHARARGARVLARLTGYGSTTDAHHITAPAEDAEAIRRAISDALAEAGPTSGVTHVNAHGTGTVRNDLVESRAIAAEFDETTPVTSTKSMTGHLMGAAGAIEMIACVLALTRGEVPATVGTTELDPGIRVDVVTGASRHTELERAISLSLGFGGHNTCVVVDRP</sequence>
<evidence type="ECO:0000259" key="4">
    <source>
        <dbReference type="PROSITE" id="PS52004"/>
    </source>
</evidence>
<feature type="domain" description="Ketosynthase family 3 (KS3)" evidence="4">
    <location>
        <begin position="1"/>
        <end position="256"/>
    </location>
</feature>
<dbReference type="AlphaFoldDB" id="A0A3P1T379"/>
<dbReference type="InterPro" id="IPR014030">
    <property type="entry name" value="Ketoacyl_synth_N"/>
</dbReference>
<comment type="caution">
    <text evidence="5">The sequence shown here is derived from an EMBL/GenBank/DDBJ whole genome shotgun (WGS) entry which is preliminary data.</text>
</comment>
<dbReference type="GO" id="GO:0004315">
    <property type="term" value="F:3-oxoacyl-[acyl-carrier-protein] synthase activity"/>
    <property type="evidence" value="ECO:0007669"/>
    <property type="project" value="TreeGrafter"/>
</dbReference>
<dbReference type="InterPro" id="IPR000794">
    <property type="entry name" value="Beta-ketoacyl_synthase"/>
</dbReference>
<dbReference type="GO" id="GO:0005829">
    <property type="term" value="C:cytosol"/>
    <property type="evidence" value="ECO:0007669"/>
    <property type="project" value="TreeGrafter"/>
</dbReference>
<dbReference type="SUPFAM" id="SSF53901">
    <property type="entry name" value="Thiolase-like"/>
    <property type="match status" value="2"/>
</dbReference>
<dbReference type="PANTHER" id="PTHR11712">
    <property type="entry name" value="POLYKETIDE SYNTHASE-RELATED"/>
    <property type="match status" value="1"/>
</dbReference>
<reference evidence="5 6" key="1">
    <citation type="submission" date="2018-11" db="EMBL/GenBank/DDBJ databases">
        <title>Genomes From Bacteria Associated with the Canine Oral Cavity: a Test Case for Automated Genome-Based Taxonomic Assignment.</title>
        <authorList>
            <person name="Coil D.A."/>
            <person name="Jospin G."/>
            <person name="Darling A.E."/>
            <person name="Wallis C."/>
            <person name="Davis I.J."/>
            <person name="Harris S."/>
            <person name="Eisen J.A."/>
            <person name="Holcombe L.J."/>
            <person name="O'Flynn C."/>
        </authorList>
    </citation>
    <scope>NUCLEOTIDE SEQUENCE [LARGE SCALE GENOMIC DNA]</scope>
    <source>
        <strain evidence="5 6">OH887_COT-365</strain>
    </source>
</reference>
<dbReference type="GO" id="GO:0006633">
    <property type="term" value="P:fatty acid biosynthetic process"/>
    <property type="evidence" value="ECO:0007669"/>
    <property type="project" value="TreeGrafter"/>
</dbReference>
<evidence type="ECO:0000313" key="5">
    <source>
        <dbReference type="EMBL" id="RRD03605.1"/>
    </source>
</evidence>
<dbReference type="EMBL" id="RQZG01000018">
    <property type="protein sequence ID" value="RRD03605.1"/>
    <property type="molecule type" value="Genomic_DNA"/>
</dbReference>
<name>A0A3P1T379_9ACTN</name>
<protein>
    <submittedName>
        <fullName evidence="5">Beta-ketoacyl-[acyl-carrier-protein] synthase family protein</fullName>
    </submittedName>
</protein>
<dbReference type="PROSITE" id="PS52004">
    <property type="entry name" value="KS3_2"/>
    <property type="match status" value="1"/>
</dbReference>
<dbReference type="InterPro" id="IPR014031">
    <property type="entry name" value="Ketoacyl_synth_C"/>
</dbReference>
<gene>
    <name evidence="5" type="ORF">EII34_13540</name>
</gene>
<comment type="similarity">
    <text evidence="1 3">Belongs to the thiolase-like superfamily. Beta-ketoacyl-ACP synthases family.</text>
</comment>
<evidence type="ECO:0000256" key="3">
    <source>
        <dbReference type="RuleBase" id="RU003694"/>
    </source>
</evidence>
<dbReference type="SMART" id="SM00825">
    <property type="entry name" value="PKS_KS"/>
    <property type="match status" value="1"/>
</dbReference>
<dbReference type="Pfam" id="PF02801">
    <property type="entry name" value="Ketoacyl-synt_C"/>
    <property type="match status" value="1"/>
</dbReference>
<dbReference type="Pfam" id="PF00109">
    <property type="entry name" value="ketoacyl-synt"/>
    <property type="match status" value="1"/>
</dbReference>
<dbReference type="OrthoDB" id="9808669at2"/>
<dbReference type="Gene3D" id="3.40.47.10">
    <property type="match status" value="1"/>
</dbReference>
<accession>A0A3P1T379</accession>
<evidence type="ECO:0000256" key="2">
    <source>
        <dbReference type="ARBA" id="ARBA00022679"/>
    </source>
</evidence>
<organism evidence="5 6">
    <name type="scientific">Arachnia propionica</name>
    <dbReference type="NCBI Taxonomy" id="1750"/>
    <lineage>
        <taxon>Bacteria</taxon>
        <taxon>Bacillati</taxon>
        <taxon>Actinomycetota</taxon>
        <taxon>Actinomycetes</taxon>
        <taxon>Propionibacteriales</taxon>
        <taxon>Propionibacteriaceae</taxon>
        <taxon>Arachnia</taxon>
    </lineage>
</organism>
<dbReference type="InterPro" id="IPR016039">
    <property type="entry name" value="Thiolase-like"/>
</dbReference>
<dbReference type="PANTHER" id="PTHR11712:SF336">
    <property type="entry name" value="3-OXOACYL-[ACYL-CARRIER-PROTEIN] SYNTHASE, MITOCHONDRIAL"/>
    <property type="match status" value="1"/>
</dbReference>